<feature type="region of interest" description="Disordered" evidence="1">
    <location>
        <begin position="233"/>
        <end position="263"/>
    </location>
</feature>
<feature type="compositionally biased region" description="Low complexity" evidence="1">
    <location>
        <begin position="145"/>
        <end position="161"/>
    </location>
</feature>
<feature type="compositionally biased region" description="Basic and acidic residues" evidence="1">
    <location>
        <begin position="174"/>
        <end position="184"/>
    </location>
</feature>
<dbReference type="EMBL" id="CAAE01014737">
    <property type="protein sequence ID" value="CAG04232.1"/>
    <property type="molecule type" value="Genomic_DNA"/>
</dbReference>
<reference evidence="2" key="2">
    <citation type="submission" date="2004-02" db="EMBL/GenBank/DDBJ databases">
        <authorList>
            <consortium name="Genoscope"/>
            <consortium name="Whitehead Institute Centre for Genome Research"/>
        </authorList>
    </citation>
    <scope>NUCLEOTIDE SEQUENCE</scope>
</reference>
<comment type="caution">
    <text evidence="2">The sequence shown here is derived from an EMBL/GenBank/DDBJ whole genome shotgun (WGS) entry which is preliminary data.</text>
</comment>
<feature type="region of interest" description="Disordered" evidence="1">
    <location>
        <begin position="88"/>
        <end position="197"/>
    </location>
</feature>
<dbReference type="AlphaFoldDB" id="Q4S550"/>
<evidence type="ECO:0000256" key="1">
    <source>
        <dbReference type="SAM" id="MobiDB-lite"/>
    </source>
</evidence>
<proteinExistence type="predicted"/>
<gene>
    <name evidence="2" type="ORF">GSTENG00023890001</name>
</gene>
<dbReference type="OrthoDB" id="6256972at2759"/>
<dbReference type="KEGG" id="tng:GSTEN00023890G001"/>
<accession>Q4S550</accession>
<name>Q4S550_TETNG</name>
<reference evidence="2" key="1">
    <citation type="journal article" date="2004" name="Nature">
        <title>Genome duplication in the teleost fish Tetraodon nigroviridis reveals the early vertebrate proto-karyotype.</title>
        <authorList>
            <person name="Jaillon O."/>
            <person name="Aury J.-M."/>
            <person name="Brunet F."/>
            <person name="Petit J.-L."/>
            <person name="Stange-Thomann N."/>
            <person name="Mauceli E."/>
            <person name="Bouneau L."/>
            <person name="Fischer C."/>
            <person name="Ozouf-Costaz C."/>
            <person name="Bernot A."/>
            <person name="Nicaud S."/>
            <person name="Jaffe D."/>
            <person name="Fisher S."/>
            <person name="Lutfalla G."/>
            <person name="Dossat C."/>
            <person name="Segurens B."/>
            <person name="Dasilva C."/>
            <person name="Salanoubat M."/>
            <person name="Levy M."/>
            <person name="Boudet N."/>
            <person name="Castellano S."/>
            <person name="Anthouard V."/>
            <person name="Jubin C."/>
            <person name="Castelli V."/>
            <person name="Katinka M."/>
            <person name="Vacherie B."/>
            <person name="Biemont C."/>
            <person name="Skalli Z."/>
            <person name="Cattolico L."/>
            <person name="Poulain J."/>
            <person name="De Berardinis V."/>
            <person name="Cruaud C."/>
            <person name="Duprat S."/>
            <person name="Brottier P."/>
            <person name="Coutanceau J.-P."/>
            <person name="Gouzy J."/>
            <person name="Parra G."/>
            <person name="Lardier G."/>
            <person name="Chapple C."/>
            <person name="McKernan K.J."/>
            <person name="McEwan P."/>
            <person name="Bosak S."/>
            <person name="Kellis M."/>
            <person name="Volff J.-N."/>
            <person name="Guigo R."/>
            <person name="Zody M.C."/>
            <person name="Mesirov J."/>
            <person name="Lindblad-Toh K."/>
            <person name="Birren B."/>
            <person name="Nusbaum C."/>
            <person name="Kahn D."/>
            <person name="Robinson-Rechavi M."/>
            <person name="Laudet V."/>
            <person name="Schachter V."/>
            <person name="Quetier F."/>
            <person name="Saurin W."/>
            <person name="Scarpelli C."/>
            <person name="Wincker P."/>
            <person name="Lander E.S."/>
            <person name="Weissenbach J."/>
            <person name="Roest Crollius H."/>
        </authorList>
    </citation>
    <scope>NUCLEOTIDE SEQUENCE [LARGE SCALE GENOMIC DNA]</scope>
</reference>
<organism evidence="2">
    <name type="scientific">Tetraodon nigroviridis</name>
    <name type="common">Spotted green pufferfish</name>
    <name type="synonym">Chelonodon nigroviridis</name>
    <dbReference type="NCBI Taxonomy" id="99883"/>
    <lineage>
        <taxon>Eukaryota</taxon>
        <taxon>Metazoa</taxon>
        <taxon>Chordata</taxon>
        <taxon>Craniata</taxon>
        <taxon>Vertebrata</taxon>
        <taxon>Euteleostomi</taxon>
        <taxon>Actinopterygii</taxon>
        <taxon>Neopterygii</taxon>
        <taxon>Teleostei</taxon>
        <taxon>Neoteleostei</taxon>
        <taxon>Acanthomorphata</taxon>
        <taxon>Eupercaria</taxon>
        <taxon>Tetraodontiformes</taxon>
        <taxon>Tetradontoidea</taxon>
        <taxon>Tetraodontidae</taxon>
        <taxon>Tetraodon</taxon>
    </lineage>
</organism>
<feature type="compositionally biased region" description="Basic residues" evidence="1">
    <location>
        <begin position="185"/>
        <end position="197"/>
    </location>
</feature>
<feature type="compositionally biased region" description="Polar residues" evidence="1">
    <location>
        <begin position="7"/>
        <end position="19"/>
    </location>
</feature>
<protein>
    <submittedName>
        <fullName evidence="2">(spotted green pufferfish) hypothetical protein</fullName>
    </submittedName>
</protein>
<sequence>MAAFINAVSTSKPQASDTPNLKLAKAPVVAATHKESRDEKHHHGSDTFAPAACADLQRRPPVGNLACPSQPWHVTHCHVAPTAVELQETRHRVEGSGSSKRAGRQHARTQTFPAEPGDVCPPQRQSPHSHSHPIITGESASPAHASAQDGDALLQDAAAQKSLHHALPRSVKPWRPERAIEPSRGRKLKNSRGGRQRRSWCCADEFETPEAFGRATGVLIVWNNPTFQAATKAAEEQMRWEREEEKRQAAQRRKEEKRREKEV</sequence>
<evidence type="ECO:0000313" key="2">
    <source>
        <dbReference type="EMBL" id="CAG04232.1"/>
    </source>
</evidence>
<feature type="region of interest" description="Disordered" evidence="1">
    <location>
        <begin position="1"/>
        <end position="20"/>
    </location>
</feature>